<proteinExistence type="predicted"/>
<dbReference type="PANTHER" id="PTHR43649:SF12">
    <property type="entry name" value="DIACETYLCHITOBIOSE BINDING PROTEIN DASA"/>
    <property type="match status" value="1"/>
</dbReference>
<dbReference type="InterPro" id="IPR050490">
    <property type="entry name" value="Bact_solute-bd_prot1"/>
</dbReference>
<dbReference type="KEGG" id="psic:J4E96_18175"/>
<organism evidence="1 2">
    <name type="scientific">Pengzhenrongella sicca</name>
    <dbReference type="NCBI Taxonomy" id="2819238"/>
    <lineage>
        <taxon>Bacteria</taxon>
        <taxon>Bacillati</taxon>
        <taxon>Actinomycetota</taxon>
        <taxon>Actinomycetes</taxon>
        <taxon>Micrococcales</taxon>
        <taxon>Pengzhenrongella</taxon>
    </lineage>
</organism>
<evidence type="ECO:0000313" key="2">
    <source>
        <dbReference type="Proteomes" id="UP000663937"/>
    </source>
</evidence>
<dbReference type="InterPro" id="IPR006059">
    <property type="entry name" value="SBP"/>
</dbReference>
<dbReference type="Gene3D" id="3.40.190.10">
    <property type="entry name" value="Periplasmic binding protein-like II"/>
    <property type="match status" value="1"/>
</dbReference>
<sequence length="452" mass="46189">MKSFAATHRTSPLGRFATLTGLTTSVLLLGACGLSGGASDPVDDADGTPAAASSISVWFPGANQAEIDLVNGVIVPAFEAENGVEVEVTFVDWGDLSPKLNAAFAAGTAPDVFGHGPAAVADFVANDRVEDLAPYLEGLDPAVLADVSAALPGGQVDGTQYLVPLSVQGYLVAYDADAFVAAGLDPDDPPQTWEELRVAAEALTVRDGGTVQRAGILLPTNAIGAEQSFANLLVGAGGSLVDDGAAAFDSPEGLEALEYFAGLYTGDEPVASMLAEDYVNLPPAQSPLVTGGAAMAMLTAPTMRQAFEAAPDKDLRVMAPLRFEDSEEPAMFGGAGPGLMINSDSAAKDAAWDFISYLLEPEVAAQYTEGIGAVPVHASATSSEYVAGDAVIKSFVAATPSLIPNPNVVGWVGMRDQIDANVSEALFGRVSPADALATAAAEVDAALQEQEG</sequence>
<gene>
    <name evidence="1" type="ORF">J4E96_18175</name>
</gene>
<accession>A0A8A4ZHT8</accession>
<keyword evidence="2" id="KW-1185">Reference proteome</keyword>
<protein>
    <submittedName>
        <fullName evidence="1">Extracellular solute-binding protein</fullName>
    </submittedName>
</protein>
<dbReference type="Pfam" id="PF13416">
    <property type="entry name" value="SBP_bac_8"/>
    <property type="match status" value="1"/>
</dbReference>
<dbReference type="PANTHER" id="PTHR43649">
    <property type="entry name" value="ARABINOSE-BINDING PROTEIN-RELATED"/>
    <property type="match status" value="1"/>
</dbReference>
<dbReference type="RefSeq" id="WP_227423451.1">
    <property type="nucleotide sequence ID" value="NZ_CP071868.1"/>
</dbReference>
<reference evidence="1" key="1">
    <citation type="submission" date="2021-03" db="EMBL/GenBank/DDBJ databases">
        <title>Pengzhenrongella sicca gen. nov., sp. nov., a new member of suborder Micrococcineae isolated from High-Arctic tundra soil.</title>
        <authorList>
            <person name="Peng F."/>
        </authorList>
    </citation>
    <scope>NUCLEOTIDE SEQUENCE</scope>
    <source>
        <strain evidence="1">LRZ-2</strain>
    </source>
</reference>
<dbReference type="SUPFAM" id="SSF53850">
    <property type="entry name" value="Periplasmic binding protein-like II"/>
    <property type="match status" value="1"/>
</dbReference>
<dbReference type="PROSITE" id="PS51257">
    <property type="entry name" value="PROKAR_LIPOPROTEIN"/>
    <property type="match status" value="1"/>
</dbReference>
<dbReference type="Proteomes" id="UP000663937">
    <property type="component" value="Chromosome"/>
</dbReference>
<dbReference type="EMBL" id="CP071868">
    <property type="protein sequence ID" value="QTE29188.1"/>
    <property type="molecule type" value="Genomic_DNA"/>
</dbReference>
<name>A0A8A4ZHT8_9MICO</name>
<evidence type="ECO:0000313" key="1">
    <source>
        <dbReference type="EMBL" id="QTE29188.1"/>
    </source>
</evidence>
<dbReference type="AlphaFoldDB" id="A0A8A4ZHT8"/>